<dbReference type="EMBL" id="JACKXE010000001">
    <property type="protein sequence ID" value="MBB6628107.1"/>
    <property type="molecule type" value="Genomic_DNA"/>
</dbReference>
<organism evidence="2 3">
    <name type="scientific">Nocardioides luti</name>
    <dbReference type="NCBI Taxonomy" id="2761101"/>
    <lineage>
        <taxon>Bacteria</taxon>
        <taxon>Bacillati</taxon>
        <taxon>Actinomycetota</taxon>
        <taxon>Actinomycetes</taxon>
        <taxon>Propionibacteriales</taxon>
        <taxon>Nocardioidaceae</taxon>
        <taxon>Nocardioides</taxon>
    </lineage>
</organism>
<protein>
    <submittedName>
        <fullName evidence="2">Uncharacterized protein</fullName>
    </submittedName>
</protein>
<keyword evidence="1" id="KW-0472">Membrane</keyword>
<keyword evidence="1" id="KW-1133">Transmembrane helix</keyword>
<keyword evidence="1" id="KW-0812">Transmembrane</keyword>
<keyword evidence="3" id="KW-1185">Reference proteome</keyword>
<gene>
    <name evidence="2" type="ORF">H5V45_12330</name>
</gene>
<accession>A0A7X0VBL8</accession>
<comment type="caution">
    <text evidence="2">The sequence shown here is derived from an EMBL/GenBank/DDBJ whole genome shotgun (WGS) entry which is preliminary data.</text>
</comment>
<feature type="transmembrane region" description="Helical" evidence="1">
    <location>
        <begin position="43"/>
        <end position="65"/>
    </location>
</feature>
<dbReference type="RefSeq" id="WP_185253193.1">
    <property type="nucleotide sequence ID" value="NZ_JACKXE010000001.1"/>
</dbReference>
<sequence>MSSIDDLRSTLERHADGLADHDLHVRPVAVRARVRAVRRRRRSVLGGVAAAVVAAAVATTLAVGADRSAPVADRTLAGHVAPASLTSLGYTYAFDRARQGDGRAVLDLPESERPRLLSWATEGTDDRVVLRAPGEEPRVLEADDFGDFTFVPPRSGGRFTLTGTGPVALAAYDLTDAVPAGATAYGVTFRDEVAGQRLAGVAIGDPGDADVAFVGSRDAGPIQVSYVCAGGPKGAWIHISQNGEQLVFGGGCDDPLFDPAGRGGYGSTLGRSDASDLTLRMWVTDGEHGPVVEDPDLRIGVAAYTPAPAVEKLAGTAVARTVEHDGHLWTLVDTTSNEPGARTLEVAGVDGRETLAVLAFGRTGRGVVRTLADGRPGAGTFAAGGSGSTEQLIPAGDHTVGLRATGARLRPDLRLGVARYVRAE</sequence>
<dbReference type="Proteomes" id="UP000523955">
    <property type="component" value="Unassembled WGS sequence"/>
</dbReference>
<evidence type="ECO:0000256" key="1">
    <source>
        <dbReference type="SAM" id="Phobius"/>
    </source>
</evidence>
<proteinExistence type="predicted"/>
<evidence type="ECO:0000313" key="2">
    <source>
        <dbReference type="EMBL" id="MBB6628107.1"/>
    </source>
</evidence>
<name>A0A7X0VBL8_9ACTN</name>
<reference evidence="2 3" key="1">
    <citation type="submission" date="2020-08" db="EMBL/GenBank/DDBJ databases">
        <authorList>
            <person name="Seo M.-J."/>
        </authorList>
    </citation>
    <scope>NUCLEOTIDE SEQUENCE [LARGE SCALE GENOMIC DNA]</scope>
    <source>
        <strain evidence="2 3">KIGAM211</strain>
    </source>
</reference>
<evidence type="ECO:0000313" key="3">
    <source>
        <dbReference type="Proteomes" id="UP000523955"/>
    </source>
</evidence>
<dbReference type="AlphaFoldDB" id="A0A7X0VBL8"/>